<dbReference type="Proteomes" id="UP001583172">
    <property type="component" value="Unassembled WGS sequence"/>
</dbReference>
<dbReference type="EMBL" id="JAZGSY010000059">
    <property type="protein sequence ID" value="KAL1841922.1"/>
    <property type="molecule type" value="Genomic_DNA"/>
</dbReference>
<protein>
    <submittedName>
        <fullName evidence="1">Uncharacterized protein</fullName>
    </submittedName>
</protein>
<reference evidence="1 2" key="1">
    <citation type="journal article" date="2024" name="Commun. Biol.">
        <title>Comparative genomic analysis of thermophilic fungi reveals convergent evolutionary adaptations and gene losses.</title>
        <authorList>
            <person name="Steindorff A.S."/>
            <person name="Aguilar-Pontes M.V."/>
            <person name="Robinson A.J."/>
            <person name="Andreopoulos B."/>
            <person name="LaButti K."/>
            <person name="Kuo A."/>
            <person name="Mondo S."/>
            <person name="Riley R."/>
            <person name="Otillar R."/>
            <person name="Haridas S."/>
            <person name="Lipzen A."/>
            <person name="Grimwood J."/>
            <person name="Schmutz J."/>
            <person name="Clum A."/>
            <person name="Reid I.D."/>
            <person name="Moisan M.C."/>
            <person name="Butler G."/>
            <person name="Nguyen T.T.M."/>
            <person name="Dewar K."/>
            <person name="Conant G."/>
            <person name="Drula E."/>
            <person name="Henrissat B."/>
            <person name="Hansel C."/>
            <person name="Singer S."/>
            <person name="Hutchinson M.I."/>
            <person name="de Vries R.P."/>
            <person name="Natvig D.O."/>
            <person name="Powell A.J."/>
            <person name="Tsang A."/>
            <person name="Grigoriev I.V."/>
        </authorList>
    </citation>
    <scope>NUCLEOTIDE SEQUENCE [LARGE SCALE GENOMIC DNA]</scope>
    <source>
        <strain evidence="1 2">CBS 620.91</strain>
    </source>
</reference>
<name>A0ABR3VK08_HUMIN</name>
<organism evidence="1 2">
    <name type="scientific">Humicola insolens</name>
    <name type="common">Soft-rot fungus</name>
    <dbReference type="NCBI Taxonomy" id="85995"/>
    <lineage>
        <taxon>Eukaryota</taxon>
        <taxon>Fungi</taxon>
        <taxon>Dikarya</taxon>
        <taxon>Ascomycota</taxon>
        <taxon>Pezizomycotina</taxon>
        <taxon>Sordariomycetes</taxon>
        <taxon>Sordariomycetidae</taxon>
        <taxon>Sordariales</taxon>
        <taxon>Chaetomiaceae</taxon>
        <taxon>Mycothermus</taxon>
    </lineage>
</organism>
<evidence type="ECO:0000313" key="1">
    <source>
        <dbReference type="EMBL" id="KAL1841922.1"/>
    </source>
</evidence>
<evidence type="ECO:0000313" key="2">
    <source>
        <dbReference type="Proteomes" id="UP001583172"/>
    </source>
</evidence>
<comment type="caution">
    <text evidence="1">The sequence shown here is derived from an EMBL/GenBank/DDBJ whole genome shotgun (WGS) entry which is preliminary data.</text>
</comment>
<proteinExistence type="predicted"/>
<gene>
    <name evidence="1" type="ORF">VTJ49DRAFT_6313</name>
</gene>
<keyword evidence="2" id="KW-1185">Reference proteome</keyword>
<sequence>MTLDVLESRPVAPLSAALPSIPAAGGPSHASVPDAGLVTGPACAREFSCSIPVPAPPSMHPQRDAAKAGHRFMHRLRNTRLGQPIFGRVKSSWWPAAALPAVSDPEVDS</sequence>
<accession>A0ABR3VK08</accession>